<dbReference type="EMBL" id="RDQH01000340">
    <property type="protein sequence ID" value="RXH77588.1"/>
    <property type="molecule type" value="Genomic_DNA"/>
</dbReference>
<reference evidence="1 2" key="1">
    <citation type="submission" date="2018-10" db="EMBL/GenBank/DDBJ databases">
        <title>A high-quality apple genome assembly.</title>
        <authorList>
            <person name="Hu J."/>
        </authorList>
    </citation>
    <scope>NUCLEOTIDE SEQUENCE [LARGE SCALE GENOMIC DNA]</scope>
    <source>
        <strain evidence="2">cv. HFTH1</strain>
        <tissue evidence="1">Young leaf</tissue>
    </source>
</reference>
<accession>A0A498I174</accession>
<proteinExistence type="predicted"/>
<organism evidence="1 2">
    <name type="scientific">Malus domestica</name>
    <name type="common">Apple</name>
    <name type="synonym">Pyrus malus</name>
    <dbReference type="NCBI Taxonomy" id="3750"/>
    <lineage>
        <taxon>Eukaryota</taxon>
        <taxon>Viridiplantae</taxon>
        <taxon>Streptophyta</taxon>
        <taxon>Embryophyta</taxon>
        <taxon>Tracheophyta</taxon>
        <taxon>Spermatophyta</taxon>
        <taxon>Magnoliopsida</taxon>
        <taxon>eudicotyledons</taxon>
        <taxon>Gunneridae</taxon>
        <taxon>Pentapetalae</taxon>
        <taxon>rosids</taxon>
        <taxon>fabids</taxon>
        <taxon>Rosales</taxon>
        <taxon>Rosaceae</taxon>
        <taxon>Amygdaloideae</taxon>
        <taxon>Maleae</taxon>
        <taxon>Malus</taxon>
    </lineage>
</organism>
<gene>
    <name evidence="1" type="ORF">DVH24_039559</name>
</gene>
<dbReference type="AlphaFoldDB" id="A0A498I174"/>
<keyword evidence="2" id="KW-1185">Reference proteome</keyword>
<protein>
    <submittedName>
        <fullName evidence="1">Uncharacterized protein</fullName>
    </submittedName>
</protein>
<comment type="caution">
    <text evidence="1">The sequence shown here is derived from an EMBL/GenBank/DDBJ whole genome shotgun (WGS) entry which is preliminary data.</text>
</comment>
<evidence type="ECO:0000313" key="2">
    <source>
        <dbReference type="Proteomes" id="UP000290289"/>
    </source>
</evidence>
<sequence length="201" mass="23114">MYQAPTSFTLMSTSSTSSSLRLLETSLPRVESGDSNYKFENHELFLWFPMKGIRVNVPSSDFIYLNVGVVDKQFPSSTRNVTTTSRIEGLELSSPLNLETPALKIGLYLPFTNQLHNTKVQEKQRFEMIFALNLFRFYILDSNFHCRANYNSNSHCRSNYKSNSHSRANYESNPHFRANWERGEAVGHGYFRGIGCFEILV</sequence>
<name>A0A498I174_MALDO</name>
<evidence type="ECO:0000313" key="1">
    <source>
        <dbReference type="EMBL" id="RXH77588.1"/>
    </source>
</evidence>
<dbReference type="Proteomes" id="UP000290289">
    <property type="component" value="Chromosome 14"/>
</dbReference>